<dbReference type="AlphaFoldDB" id="A0A8J4PLC6"/>
<proteinExistence type="predicted"/>
<keyword evidence="2" id="KW-1185">Reference proteome</keyword>
<feature type="non-terminal residue" evidence="1">
    <location>
        <position position="1"/>
    </location>
</feature>
<accession>A0A8J4PLC6</accession>
<dbReference type="EMBL" id="AJWJ01000875">
    <property type="protein sequence ID" value="KAF2068689.1"/>
    <property type="molecule type" value="Genomic_DNA"/>
</dbReference>
<reference evidence="1" key="1">
    <citation type="submission" date="2020-01" db="EMBL/GenBank/DDBJ databases">
        <title>Development of genomics and gene disruption for Polysphondylium violaceum indicates a role for the polyketide synthase stlB in stalk morphogenesis.</title>
        <authorList>
            <person name="Narita B."/>
            <person name="Kawabe Y."/>
            <person name="Kin K."/>
            <person name="Saito T."/>
            <person name="Gibbs R."/>
            <person name="Kuspa A."/>
            <person name="Muzny D."/>
            <person name="Queller D."/>
            <person name="Richards S."/>
            <person name="Strassman J."/>
            <person name="Sucgang R."/>
            <person name="Worley K."/>
            <person name="Schaap P."/>
        </authorList>
    </citation>
    <scope>NUCLEOTIDE SEQUENCE</scope>
    <source>
        <strain evidence="1">QSvi11</strain>
    </source>
</reference>
<organism evidence="1 2">
    <name type="scientific">Polysphondylium violaceum</name>
    <dbReference type="NCBI Taxonomy" id="133409"/>
    <lineage>
        <taxon>Eukaryota</taxon>
        <taxon>Amoebozoa</taxon>
        <taxon>Evosea</taxon>
        <taxon>Eumycetozoa</taxon>
        <taxon>Dictyostelia</taxon>
        <taxon>Dictyosteliales</taxon>
        <taxon>Dictyosteliaceae</taxon>
        <taxon>Polysphondylium</taxon>
    </lineage>
</organism>
<gene>
    <name evidence="1" type="ORF">CYY_009986</name>
</gene>
<dbReference type="OrthoDB" id="659430at2759"/>
<protein>
    <submittedName>
        <fullName evidence="1">Uncharacterized protein</fullName>
    </submittedName>
</protein>
<evidence type="ECO:0000313" key="1">
    <source>
        <dbReference type="EMBL" id="KAF2068689.1"/>
    </source>
</evidence>
<dbReference type="Proteomes" id="UP000695562">
    <property type="component" value="Unassembled WGS sequence"/>
</dbReference>
<sequence>PNLKKLALPCYDGVLDIIPTTINHLEFNRNIAQQKYIIFPIELVPPHITTLVLNDSMRIQSYDLIPPNITSITLCDSITPGTKIPCTVKSVVLPSRFNQPLDTILQTVDDQ</sequence>
<evidence type="ECO:0000313" key="2">
    <source>
        <dbReference type="Proteomes" id="UP000695562"/>
    </source>
</evidence>
<name>A0A8J4PLC6_9MYCE</name>
<comment type="caution">
    <text evidence="1">The sequence shown here is derived from an EMBL/GenBank/DDBJ whole genome shotgun (WGS) entry which is preliminary data.</text>
</comment>